<feature type="region of interest" description="Disordered" evidence="1">
    <location>
        <begin position="57"/>
        <end position="247"/>
    </location>
</feature>
<keyword evidence="3" id="KW-1185">Reference proteome</keyword>
<dbReference type="RefSeq" id="XP_047784503.1">
    <property type="nucleotide sequence ID" value="XM_047916276.1"/>
</dbReference>
<feature type="compositionally biased region" description="Low complexity" evidence="1">
    <location>
        <begin position="840"/>
        <end position="871"/>
    </location>
</feature>
<evidence type="ECO:0000313" key="3">
    <source>
        <dbReference type="Proteomes" id="UP000814176"/>
    </source>
</evidence>
<feature type="region of interest" description="Disordered" evidence="1">
    <location>
        <begin position="664"/>
        <end position="708"/>
    </location>
</feature>
<feature type="region of interest" description="Disordered" evidence="1">
    <location>
        <begin position="367"/>
        <end position="650"/>
    </location>
</feature>
<dbReference type="EMBL" id="JADCUA010000001">
    <property type="protein sequence ID" value="KAH9843693.1"/>
    <property type="molecule type" value="Genomic_DNA"/>
</dbReference>
<proteinExistence type="predicted"/>
<feature type="compositionally biased region" description="Pro residues" evidence="1">
    <location>
        <begin position="694"/>
        <end position="707"/>
    </location>
</feature>
<feature type="compositionally biased region" description="Low complexity" evidence="1">
    <location>
        <begin position="60"/>
        <end position="85"/>
    </location>
</feature>
<feature type="compositionally biased region" description="Low complexity" evidence="1">
    <location>
        <begin position="565"/>
        <end position="576"/>
    </location>
</feature>
<feature type="compositionally biased region" description="Polar residues" evidence="1">
    <location>
        <begin position="192"/>
        <end position="205"/>
    </location>
</feature>
<organism evidence="2 3">
    <name type="scientific">Rhodofomes roseus</name>
    <dbReference type="NCBI Taxonomy" id="34475"/>
    <lineage>
        <taxon>Eukaryota</taxon>
        <taxon>Fungi</taxon>
        <taxon>Dikarya</taxon>
        <taxon>Basidiomycota</taxon>
        <taxon>Agaricomycotina</taxon>
        <taxon>Agaricomycetes</taxon>
        <taxon>Polyporales</taxon>
        <taxon>Rhodofomes</taxon>
    </lineage>
</organism>
<feature type="compositionally biased region" description="Basic and acidic residues" evidence="1">
    <location>
        <begin position="86"/>
        <end position="107"/>
    </location>
</feature>
<protein>
    <recommendedName>
        <fullName evidence="4">CUE domain-containing protein</fullName>
    </recommendedName>
</protein>
<feature type="compositionally biased region" description="Polar residues" evidence="1">
    <location>
        <begin position="161"/>
        <end position="172"/>
    </location>
</feature>
<dbReference type="GeneID" id="71997008"/>
<feature type="compositionally biased region" description="Low complexity" evidence="1">
    <location>
        <begin position="908"/>
        <end position="938"/>
    </location>
</feature>
<feature type="compositionally biased region" description="Low complexity" evidence="1">
    <location>
        <begin position="605"/>
        <end position="624"/>
    </location>
</feature>
<feature type="compositionally biased region" description="Polar residues" evidence="1">
    <location>
        <begin position="460"/>
        <end position="475"/>
    </location>
</feature>
<name>A0ABQ8KWM5_9APHY</name>
<evidence type="ECO:0008006" key="4">
    <source>
        <dbReference type="Google" id="ProtNLM"/>
    </source>
</evidence>
<feature type="compositionally biased region" description="Polar residues" evidence="1">
    <location>
        <begin position="222"/>
        <end position="233"/>
    </location>
</feature>
<feature type="region of interest" description="Disordered" evidence="1">
    <location>
        <begin position="279"/>
        <end position="339"/>
    </location>
</feature>
<feature type="compositionally biased region" description="Polar residues" evidence="1">
    <location>
        <begin position="944"/>
        <end position="973"/>
    </location>
</feature>
<reference evidence="2 3" key="1">
    <citation type="journal article" date="2021" name="Environ. Microbiol.">
        <title>Gene family expansions and transcriptome signatures uncover fungal adaptations to wood decay.</title>
        <authorList>
            <person name="Hage H."/>
            <person name="Miyauchi S."/>
            <person name="Viragh M."/>
            <person name="Drula E."/>
            <person name="Min B."/>
            <person name="Chaduli D."/>
            <person name="Navarro D."/>
            <person name="Favel A."/>
            <person name="Norest M."/>
            <person name="Lesage-Meessen L."/>
            <person name="Balint B."/>
            <person name="Merenyi Z."/>
            <person name="de Eugenio L."/>
            <person name="Morin E."/>
            <person name="Martinez A.T."/>
            <person name="Baldrian P."/>
            <person name="Stursova M."/>
            <person name="Martinez M.J."/>
            <person name="Novotny C."/>
            <person name="Magnuson J.K."/>
            <person name="Spatafora J.W."/>
            <person name="Maurice S."/>
            <person name="Pangilinan J."/>
            <person name="Andreopoulos W."/>
            <person name="LaButti K."/>
            <person name="Hundley H."/>
            <person name="Na H."/>
            <person name="Kuo A."/>
            <person name="Barry K."/>
            <person name="Lipzen A."/>
            <person name="Henrissat B."/>
            <person name="Riley R."/>
            <person name="Ahrendt S."/>
            <person name="Nagy L.G."/>
            <person name="Grigoriev I.V."/>
            <person name="Martin F."/>
            <person name="Rosso M.N."/>
        </authorList>
    </citation>
    <scope>NUCLEOTIDE SEQUENCE [LARGE SCALE GENOMIC DNA]</scope>
    <source>
        <strain evidence="2 3">CIRM-BRFM 1785</strain>
    </source>
</reference>
<feature type="region of interest" description="Disordered" evidence="1">
    <location>
        <begin position="828"/>
        <end position="973"/>
    </location>
</feature>
<evidence type="ECO:0000256" key="1">
    <source>
        <dbReference type="SAM" id="MobiDB-lite"/>
    </source>
</evidence>
<dbReference type="Proteomes" id="UP000814176">
    <property type="component" value="Unassembled WGS sequence"/>
</dbReference>
<feature type="compositionally biased region" description="Low complexity" evidence="1">
    <location>
        <begin position="367"/>
        <end position="397"/>
    </location>
</feature>
<sequence length="1055" mass="113221">MSTALQPPPSAGYALAAGAEQSEYGGNKSAVAHLRPQPIRRDTDNILSYYQSEYAGRTLSSDAAADSVSPPSVMRADSASSSEYSSDPRDRAIDTGPRRTHEARHDSTSTISTEGEHRRRPSVPSEGGADRRRLAIVELDDSLPASLTRKRSQASRDQHNADMSATTTTISSRRGMHVDGLALVAPPDASPRTYTDLTPPSTAPLSTERPPPSALRPPLAHQRSQSEVTSATPKSRHQHKSSRDIGIVDAVPTTAESQERPILTAIGTQQAALKVPIFQTPTDSRSPTPGSSARTPDPSESSMLSPQGPFSAESSALTTPDDDGRDREQLTPAIGESKDISQPVVGPVIVNTSEALRHGIQNRQVLSSVSSPGDVSASRQTQMSPLSVASSSRSASPYVHYEPGVHSRAGPMPPPPQPLYDVDPRSGTLTPAPPRPPRMFTPLPPSVQRDPQALREALQLPQSVSTVLASKQPSRSPKRNDSELTEDSVYSQEEREQGTGPSRSLSKRSMHVREGAHPPSTVTNTPSTTTEEVPEAKSDESSNVRPETGKAPPVSFTLQDDARSAESVSSSSQAPSLHPTRSRKDLRRESSWVSMAQEKVQRALSPGRVSSISRSPSTSPSMFSPTPPPKSIYGSLEDVPHASGSGINPLRGALTNLKRFSALPRTPSVTSARAKSPSPSPQISPRHSESRDAPLPPPPPESLPPKPRVVRTRIKAEWPEAMSCRDVAAKRSPLERSIGYANKINELAMYDCGLTEWVQMRRYSATGTRNGSSSKVRLMVTPATPASRIFVPQPRHASRSSEASEMTFPTRPDAYSATDLTTRAIDVLPSTASPPPALPYPSLAQAQQTRSPFRSSTMMPSPSRSLLPLPGKSGGGFFSSIGRKASVRKDRPALPPHPPGRVLSKRNTATPTPTATRQPPVQPVTSPSVPGGPRAAPGRIRRSQTFSAVSAPTPQPDVSTMPTTNTHSQRQSTMRRPSLFARAKNHGQSQVPSGAVVAQPALPNPEFDRQVDKLADLLPHADREILAGYLRRAGQDILAIGQYLEDEKNGTLRRD</sequence>
<gene>
    <name evidence="2" type="ORF">C8Q71DRAFT_10423</name>
</gene>
<comment type="caution">
    <text evidence="2">The sequence shown here is derived from an EMBL/GenBank/DDBJ whole genome shotgun (WGS) entry which is preliminary data.</text>
</comment>
<accession>A0ABQ8KWM5</accession>
<feature type="region of interest" description="Disordered" evidence="1">
    <location>
        <begin position="792"/>
        <end position="814"/>
    </location>
</feature>
<feature type="region of interest" description="Disordered" evidence="1">
    <location>
        <begin position="21"/>
        <end position="42"/>
    </location>
</feature>
<feature type="compositionally biased region" description="Polar residues" evidence="1">
    <location>
        <begin position="279"/>
        <end position="305"/>
    </location>
</feature>
<feature type="compositionally biased region" description="Low complexity" evidence="1">
    <location>
        <begin position="518"/>
        <end position="531"/>
    </location>
</feature>
<evidence type="ECO:0000313" key="2">
    <source>
        <dbReference type="EMBL" id="KAH9843693.1"/>
    </source>
</evidence>
<feature type="compositionally biased region" description="Pro residues" evidence="1">
    <location>
        <begin position="431"/>
        <end position="445"/>
    </location>
</feature>